<dbReference type="RefSeq" id="WP_061942606.1">
    <property type="nucleotide sequence ID" value="NZ_CP013234.1"/>
</dbReference>
<protein>
    <submittedName>
        <fullName evidence="7">TM2 domain protein</fullName>
    </submittedName>
</protein>
<keyword evidence="4 5" id="KW-0472">Membrane</keyword>
<feature type="transmembrane region" description="Helical" evidence="5">
    <location>
        <begin position="34"/>
        <end position="53"/>
    </location>
</feature>
<dbReference type="Pfam" id="PF05154">
    <property type="entry name" value="TM2"/>
    <property type="match status" value="1"/>
</dbReference>
<evidence type="ECO:0000256" key="5">
    <source>
        <dbReference type="SAM" id="Phobius"/>
    </source>
</evidence>
<evidence type="ECO:0000313" key="8">
    <source>
        <dbReference type="Proteomes" id="UP000074561"/>
    </source>
</evidence>
<feature type="domain" description="TM2" evidence="6">
    <location>
        <begin position="5"/>
        <end position="43"/>
    </location>
</feature>
<dbReference type="PATRIC" id="fig|279113.9.peg.3884"/>
<dbReference type="GO" id="GO:0016020">
    <property type="term" value="C:membrane"/>
    <property type="evidence" value="ECO:0007669"/>
    <property type="project" value="UniProtKB-SubCell"/>
</dbReference>
<comment type="subcellular location">
    <subcellularLocation>
        <location evidence="1">Membrane</location>
        <topology evidence="1">Multi-pass membrane protein</topology>
    </subcellularLocation>
</comment>
<feature type="transmembrane region" description="Helical" evidence="5">
    <location>
        <begin position="60"/>
        <end position="83"/>
    </location>
</feature>
<evidence type="ECO:0000259" key="6">
    <source>
        <dbReference type="Pfam" id="PF05154"/>
    </source>
</evidence>
<proteinExistence type="predicted"/>
<keyword evidence="3 5" id="KW-1133">Transmembrane helix</keyword>
<dbReference type="STRING" id="279113.CPter91_3915"/>
<evidence type="ECO:0000256" key="2">
    <source>
        <dbReference type="ARBA" id="ARBA00022692"/>
    </source>
</evidence>
<organism evidence="7 8">
    <name type="scientific">Collimonas pratensis</name>
    <dbReference type="NCBI Taxonomy" id="279113"/>
    <lineage>
        <taxon>Bacteria</taxon>
        <taxon>Pseudomonadati</taxon>
        <taxon>Pseudomonadota</taxon>
        <taxon>Betaproteobacteria</taxon>
        <taxon>Burkholderiales</taxon>
        <taxon>Oxalobacteraceae</taxon>
        <taxon>Collimonas</taxon>
    </lineage>
</organism>
<gene>
    <name evidence="7" type="ORF">CPter91_3915</name>
</gene>
<feature type="transmembrane region" description="Helical" evidence="5">
    <location>
        <begin position="103"/>
        <end position="126"/>
    </location>
</feature>
<evidence type="ECO:0000256" key="4">
    <source>
        <dbReference type="ARBA" id="ARBA00023136"/>
    </source>
</evidence>
<dbReference type="Proteomes" id="UP000074561">
    <property type="component" value="Chromosome"/>
</dbReference>
<dbReference type="EMBL" id="CP013234">
    <property type="protein sequence ID" value="AMP06236.1"/>
    <property type="molecule type" value="Genomic_DNA"/>
</dbReference>
<reference evidence="7 8" key="1">
    <citation type="submission" date="2015-11" db="EMBL/GenBank/DDBJ databases">
        <title>Exploring the genomic traits of fungus-feeding bacterial genus Collimonas.</title>
        <authorList>
            <person name="Song C."/>
            <person name="Schmidt R."/>
            <person name="de Jager V."/>
            <person name="Krzyzanowska D."/>
            <person name="Jongedijk E."/>
            <person name="Cankar K."/>
            <person name="Beekwilder J."/>
            <person name="van Veen A."/>
            <person name="de Boer W."/>
            <person name="van Veen J.A."/>
            <person name="Garbeva P."/>
        </authorList>
    </citation>
    <scope>NUCLEOTIDE SEQUENCE [LARGE SCALE GENOMIC DNA]</scope>
    <source>
        <strain evidence="7 8">Ter91</strain>
    </source>
</reference>
<name>A0A127Q8B7_9BURK</name>
<accession>A0A127Q8B7</accession>
<evidence type="ECO:0000256" key="1">
    <source>
        <dbReference type="ARBA" id="ARBA00004141"/>
    </source>
</evidence>
<dbReference type="KEGG" id="cpra:CPter91_3915"/>
<evidence type="ECO:0000256" key="3">
    <source>
        <dbReference type="ARBA" id="ARBA00022989"/>
    </source>
</evidence>
<evidence type="ECO:0000313" key="7">
    <source>
        <dbReference type="EMBL" id="AMP06236.1"/>
    </source>
</evidence>
<keyword evidence="2 5" id="KW-0812">Transmembrane</keyword>
<dbReference type="OrthoDB" id="8702870at2"/>
<sequence length="139" mass="15086">MTSSHKNKTLTTFLATVFGSIGLHRFYLKGSSDIWGWLHFASLPISLLAYCLWGKDQQVAFLFGPLIVSGLIAFLESLIIGLTPDEKWDAKYNANSGHQSDSSWFVVLLVVLTLGIGAIGLIGAIARTFDLLYTGGAYG</sequence>
<dbReference type="InterPro" id="IPR007829">
    <property type="entry name" value="TM2"/>
</dbReference>
<dbReference type="AlphaFoldDB" id="A0A127Q8B7"/>